<dbReference type="VEuPathDB" id="MicrosporidiaDB:AEWD_051560"/>
<evidence type="ECO:0000313" key="2">
    <source>
        <dbReference type="EMBL" id="AGE95465.1"/>
    </source>
</evidence>
<proteinExistence type="predicted"/>
<dbReference type="VEuPathDB" id="MicrosporidiaDB:AEWQ_051560"/>
<keyword evidence="1" id="KW-0732">Signal</keyword>
<dbReference type="VEuPathDB" id="MicrosporidiaDB:ECU05_1550"/>
<gene>
    <name evidence="2" type="ORF">ECU05_1550</name>
</gene>
<feature type="chain" id="PRO_5004015260" evidence="1">
    <location>
        <begin position="25"/>
        <end position="189"/>
    </location>
</feature>
<feature type="signal peptide" evidence="1">
    <location>
        <begin position="1"/>
        <end position="24"/>
    </location>
</feature>
<name>M1K8T0_ENCCN</name>
<organism evidence="2">
    <name type="scientific">Encephalitozoon cuniculi</name>
    <name type="common">Microsporidian parasite</name>
    <dbReference type="NCBI Taxonomy" id="6035"/>
    <lineage>
        <taxon>Eukaryota</taxon>
        <taxon>Fungi</taxon>
        <taxon>Fungi incertae sedis</taxon>
        <taxon>Microsporidia</taxon>
        <taxon>Unikaryonidae</taxon>
        <taxon>Encephalitozoon</taxon>
    </lineage>
</organism>
<accession>M1K8T0</accession>
<dbReference type="VEuPathDB" id="MicrosporidiaDB:M970_051560"/>
<sequence>MPLMNVELLCCSALGIMFLSSINGELSPAGQINGVKRVLENPETKRGFPYLAAEAKKLSNLYGESCSSVQEVLSMEEGKKVSLGEEEKNDFKFLAGKTKELQQKWEVVSKVLGDGELSEESIKRLILDIINLEAEVIKCSGRLNVNYFLTIEFLRRLDECLENGTRGLKELLSDPNLICSIAPRSVEEE</sequence>
<dbReference type="EMBL" id="KC513607">
    <property type="protein sequence ID" value="AGE95465.1"/>
    <property type="molecule type" value="Genomic_DNA"/>
</dbReference>
<dbReference type="VEuPathDB" id="MicrosporidiaDB:AEWR_051560"/>
<dbReference type="AlphaFoldDB" id="M1K8T0"/>
<protein>
    <submittedName>
        <fullName evidence="2">Uncharacterized protein</fullName>
    </submittedName>
</protein>
<evidence type="ECO:0000256" key="1">
    <source>
        <dbReference type="SAM" id="SignalP"/>
    </source>
</evidence>
<reference evidence="2" key="1">
    <citation type="journal article" date="2013" name="Eukaryot. Cell">
        <title>Extremely Reduced Levels of Heterozygosity in the Vertebrate Pathogen Encephalitozoon cuniculi.</title>
        <authorList>
            <person name="Selman M."/>
            <person name="Sak B."/>
            <person name="Kvac M."/>
            <person name="Farinelli L."/>
            <person name="Weiss L.M."/>
            <person name="Corradi N."/>
        </authorList>
    </citation>
    <scope>NUCLEOTIDE SEQUENCE</scope>
</reference>